<comment type="caution">
    <text evidence="1">The sequence shown here is derived from an EMBL/GenBank/DDBJ whole genome shotgun (WGS) entry which is preliminary data.</text>
</comment>
<protein>
    <submittedName>
        <fullName evidence="1">Uncharacterized protein</fullName>
    </submittedName>
</protein>
<name>A0AAV4DJ68_9GAST</name>
<proteinExistence type="predicted"/>
<organism evidence="1 2">
    <name type="scientific">Plakobranchus ocellatus</name>
    <dbReference type="NCBI Taxonomy" id="259542"/>
    <lineage>
        <taxon>Eukaryota</taxon>
        <taxon>Metazoa</taxon>
        <taxon>Spiralia</taxon>
        <taxon>Lophotrochozoa</taxon>
        <taxon>Mollusca</taxon>
        <taxon>Gastropoda</taxon>
        <taxon>Heterobranchia</taxon>
        <taxon>Euthyneura</taxon>
        <taxon>Panpulmonata</taxon>
        <taxon>Sacoglossa</taxon>
        <taxon>Placobranchoidea</taxon>
        <taxon>Plakobranchidae</taxon>
        <taxon>Plakobranchus</taxon>
    </lineage>
</organism>
<keyword evidence="2" id="KW-1185">Reference proteome</keyword>
<dbReference type="Proteomes" id="UP000735302">
    <property type="component" value="Unassembled WGS sequence"/>
</dbReference>
<dbReference type="EMBL" id="BLXT01007928">
    <property type="protein sequence ID" value="GFO44077.1"/>
    <property type="molecule type" value="Genomic_DNA"/>
</dbReference>
<sequence length="79" mass="8733">MVISGFQALRQARAAVVGLEPATEGSLQISGRILYSLYHRPPQDPYKKRLACRLRTTAHSADPYPSGALILNEEILPEE</sequence>
<evidence type="ECO:0000313" key="2">
    <source>
        <dbReference type="Proteomes" id="UP000735302"/>
    </source>
</evidence>
<gene>
    <name evidence="1" type="ORF">PoB_007058200</name>
</gene>
<dbReference type="AlphaFoldDB" id="A0AAV4DJ68"/>
<accession>A0AAV4DJ68</accession>
<reference evidence="1 2" key="1">
    <citation type="journal article" date="2021" name="Elife">
        <title>Chloroplast acquisition without the gene transfer in kleptoplastic sea slugs, Plakobranchus ocellatus.</title>
        <authorList>
            <person name="Maeda T."/>
            <person name="Takahashi S."/>
            <person name="Yoshida T."/>
            <person name="Shimamura S."/>
            <person name="Takaki Y."/>
            <person name="Nagai Y."/>
            <person name="Toyoda A."/>
            <person name="Suzuki Y."/>
            <person name="Arimoto A."/>
            <person name="Ishii H."/>
            <person name="Satoh N."/>
            <person name="Nishiyama T."/>
            <person name="Hasebe M."/>
            <person name="Maruyama T."/>
            <person name="Minagawa J."/>
            <person name="Obokata J."/>
            <person name="Shigenobu S."/>
        </authorList>
    </citation>
    <scope>NUCLEOTIDE SEQUENCE [LARGE SCALE GENOMIC DNA]</scope>
</reference>
<evidence type="ECO:0000313" key="1">
    <source>
        <dbReference type="EMBL" id="GFO44077.1"/>
    </source>
</evidence>